<gene>
    <name evidence="3" type="ORF">AWC19_27710</name>
</gene>
<proteinExistence type="predicted"/>
<dbReference type="AlphaFoldDB" id="A0A1X1ZWN7"/>
<sequence length="189" mass="19751">MTGETVQIQATPVAPQPPPSAPGLSNPNPGPTKPVEVQNSAPKVETVAAYTLRDVPGTFTHKVTFPPINPVAEQRVLAADTTGKAVAPSQVRIAYRDKNQQLWVFFPEPGKLERVGSWPAVYPGVPPPGRAIPTLTTLFNGAPGGEEWLEKARVIAVVIAAAVITGGAVAVFGIVPALQAVAMAVPLSW</sequence>
<evidence type="ECO:0000256" key="1">
    <source>
        <dbReference type="SAM" id="MobiDB-lite"/>
    </source>
</evidence>
<keyword evidence="2" id="KW-0472">Membrane</keyword>
<evidence type="ECO:0000313" key="3">
    <source>
        <dbReference type="EMBL" id="ORW28221.1"/>
    </source>
</evidence>
<feature type="region of interest" description="Disordered" evidence="1">
    <location>
        <begin position="1"/>
        <end position="39"/>
    </location>
</feature>
<organism evidence="3 4">
    <name type="scientific">Mycobacterium palustre</name>
    <dbReference type="NCBI Taxonomy" id="153971"/>
    <lineage>
        <taxon>Bacteria</taxon>
        <taxon>Bacillati</taxon>
        <taxon>Actinomycetota</taxon>
        <taxon>Actinomycetes</taxon>
        <taxon>Mycobacteriales</taxon>
        <taxon>Mycobacteriaceae</taxon>
        <taxon>Mycobacterium</taxon>
        <taxon>Mycobacterium simiae complex</taxon>
    </lineage>
</organism>
<accession>A0A1X1ZWN7</accession>
<protein>
    <submittedName>
        <fullName evidence="3">Uncharacterized protein</fullName>
    </submittedName>
</protein>
<evidence type="ECO:0000256" key="2">
    <source>
        <dbReference type="SAM" id="Phobius"/>
    </source>
</evidence>
<evidence type="ECO:0000313" key="4">
    <source>
        <dbReference type="Proteomes" id="UP000193529"/>
    </source>
</evidence>
<comment type="caution">
    <text evidence="3">The sequence shown here is derived from an EMBL/GenBank/DDBJ whole genome shotgun (WGS) entry which is preliminary data.</text>
</comment>
<feature type="transmembrane region" description="Helical" evidence="2">
    <location>
        <begin position="154"/>
        <end position="178"/>
    </location>
</feature>
<keyword evidence="2" id="KW-0812">Transmembrane</keyword>
<feature type="compositionally biased region" description="Polar residues" evidence="1">
    <location>
        <begin position="1"/>
        <end position="10"/>
    </location>
</feature>
<dbReference type="EMBL" id="LQPJ01000064">
    <property type="protein sequence ID" value="ORW28221.1"/>
    <property type="molecule type" value="Genomic_DNA"/>
</dbReference>
<reference evidence="3 4" key="1">
    <citation type="submission" date="2016-01" db="EMBL/GenBank/DDBJ databases">
        <title>The new phylogeny of the genus Mycobacterium.</title>
        <authorList>
            <person name="Tarcisio F."/>
            <person name="Conor M."/>
            <person name="Antonella G."/>
            <person name="Elisabetta G."/>
            <person name="Giulia F.S."/>
            <person name="Sara T."/>
            <person name="Anna F."/>
            <person name="Clotilde B."/>
            <person name="Roberto B."/>
            <person name="Veronica D.S."/>
            <person name="Fabio R."/>
            <person name="Monica P."/>
            <person name="Olivier J."/>
            <person name="Enrico T."/>
            <person name="Nicola S."/>
        </authorList>
    </citation>
    <scope>NUCLEOTIDE SEQUENCE [LARGE SCALE GENOMIC DNA]</scope>
    <source>
        <strain evidence="3 4">DSM 44572</strain>
    </source>
</reference>
<name>A0A1X1ZWN7_9MYCO</name>
<keyword evidence="2" id="KW-1133">Transmembrane helix</keyword>
<dbReference type="Proteomes" id="UP000193529">
    <property type="component" value="Unassembled WGS sequence"/>
</dbReference>
<keyword evidence="4" id="KW-1185">Reference proteome</keyword>